<dbReference type="AlphaFoldDB" id="A0A383CBZ1"/>
<reference evidence="1" key="1">
    <citation type="submission" date="2018-05" db="EMBL/GenBank/DDBJ databases">
        <authorList>
            <person name="Lanie J.A."/>
            <person name="Ng W.-L."/>
            <person name="Kazmierczak K.M."/>
            <person name="Andrzejewski T.M."/>
            <person name="Davidsen T.M."/>
            <person name="Wayne K.J."/>
            <person name="Tettelin H."/>
            <person name="Glass J.I."/>
            <person name="Rusch D."/>
            <person name="Podicherti R."/>
            <person name="Tsui H.-C.T."/>
            <person name="Winkler M.E."/>
        </authorList>
    </citation>
    <scope>NUCLEOTIDE SEQUENCE</scope>
</reference>
<feature type="non-terminal residue" evidence="1">
    <location>
        <position position="113"/>
    </location>
</feature>
<evidence type="ECO:0008006" key="2">
    <source>
        <dbReference type="Google" id="ProtNLM"/>
    </source>
</evidence>
<gene>
    <name evidence="1" type="ORF">METZ01_LOCUS482741</name>
</gene>
<protein>
    <recommendedName>
        <fullName evidence="2">Sortilin N-terminal domain-containing protein</fullName>
    </recommendedName>
</protein>
<accession>A0A383CBZ1</accession>
<evidence type="ECO:0000313" key="1">
    <source>
        <dbReference type="EMBL" id="SVE29887.1"/>
    </source>
</evidence>
<dbReference type="SUPFAM" id="SSF110296">
    <property type="entry name" value="Oligoxyloglucan reducing end-specific cellobiohydrolase"/>
    <property type="match status" value="1"/>
</dbReference>
<proteinExistence type="predicted"/>
<sequence>MRILQLIIVLNILGAQDILWEQINSVPEGYQYVMSSNDNGEMVVAGVEFSNDYPLQLHYRDSEEVWIEIPGNSLAASMVGNIHITNNQDIYACDFAMGLFRTSDLGQNWTGVA</sequence>
<organism evidence="1">
    <name type="scientific">marine metagenome</name>
    <dbReference type="NCBI Taxonomy" id="408172"/>
    <lineage>
        <taxon>unclassified sequences</taxon>
        <taxon>metagenomes</taxon>
        <taxon>ecological metagenomes</taxon>
    </lineage>
</organism>
<dbReference type="EMBL" id="UINC01207690">
    <property type="protein sequence ID" value="SVE29887.1"/>
    <property type="molecule type" value="Genomic_DNA"/>
</dbReference>
<name>A0A383CBZ1_9ZZZZ</name>